<keyword evidence="1" id="KW-0489">Methyltransferase</keyword>
<protein>
    <submittedName>
        <fullName evidence="1">Class I SAM-dependent methyltransferase</fullName>
    </submittedName>
</protein>
<dbReference type="Proteomes" id="UP000651010">
    <property type="component" value="Unassembled WGS sequence"/>
</dbReference>
<dbReference type="Pfam" id="PF05401">
    <property type="entry name" value="NodS"/>
    <property type="match status" value="1"/>
</dbReference>
<reference evidence="1 2" key="1">
    <citation type="submission" date="2020-09" db="EMBL/GenBank/DDBJ databases">
        <title>Dyella sp. 7MK23 isolated from forest soil.</title>
        <authorList>
            <person name="Fu J."/>
        </authorList>
    </citation>
    <scope>NUCLEOTIDE SEQUENCE [LARGE SCALE GENOMIC DNA]</scope>
    <source>
        <strain evidence="1 2">7MK23</strain>
    </source>
</reference>
<accession>A0ABR9GC06</accession>
<keyword evidence="1" id="KW-0808">Transferase</keyword>
<evidence type="ECO:0000313" key="2">
    <source>
        <dbReference type="Proteomes" id="UP000651010"/>
    </source>
</evidence>
<dbReference type="Gene3D" id="3.40.50.150">
    <property type="entry name" value="Vaccinia Virus protein VP39"/>
    <property type="match status" value="1"/>
</dbReference>
<dbReference type="SUPFAM" id="SSF53335">
    <property type="entry name" value="S-adenosyl-L-methionine-dependent methyltransferases"/>
    <property type="match status" value="1"/>
</dbReference>
<keyword evidence="2" id="KW-1185">Reference proteome</keyword>
<dbReference type="PANTHER" id="PTHR43861:SF1">
    <property type="entry name" value="TRANS-ACONITATE 2-METHYLTRANSFERASE"/>
    <property type="match status" value="1"/>
</dbReference>
<name>A0ABR9GC06_9GAMM</name>
<organism evidence="1 2">
    <name type="scientific">Dyella acidiphila</name>
    <dbReference type="NCBI Taxonomy" id="2775866"/>
    <lineage>
        <taxon>Bacteria</taxon>
        <taxon>Pseudomonadati</taxon>
        <taxon>Pseudomonadota</taxon>
        <taxon>Gammaproteobacteria</taxon>
        <taxon>Lysobacterales</taxon>
        <taxon>Rhodanobacteraceae</taxon>
        <taxon>Dyella</taxon>
    </lineage>
</organism>
<dbReference type="PANTHER" id="PTHR43861">
    <property type="entry name" value="TRANS-ACONITATE 2-METHYLTRANSFERASE-RELATED"/>
    <property type="match status" value="1"/>
</dbReference>
<evidence type="ECO:0000313" key="1">
    <source>
        <dbReference type="EMBL" id="MBE1161566.1"/>
    </source>
</evidence>
<dbReference type="RefSeq" id="WP_192556407.1">
    <property type="nucleotide sequence ID" value="NZ_JACZZA010000008.1"/>
</dbReference>
<dbReference type="InterPro" id="IPR008715">
    <property type="entry name" value="SAM-MeTfrase_NodS-like"/>
</dbReference>
<dbReference type="InterPro" id="IPR029063">
    <property type="entry name" value="SAM-dependent_MTases_sf"/>
</dbReference>
<dbReference type="GO" id="GO:0008168">
    <property type="term" value="F:methyltransferase activity"/>
    <property type="evidence" value="ECO:0007669"/>
    <property type="project" value="UniProtKB-KW"/>
</dbReference>
<dbReference type="GO" id="GO:0032259">
    <property type="term" value="P:methylation"/>
    <property type="evidence" value="ECO:0007669"/>
    <property type="project" value="UniProtKB-KW"/>
</dbReference>
<dbReference type="EMBL" id="JACZZA010000008">
    <property type="protein sequence ID" value="MBE1161566.1"/>
    <property type="molecule type" value="Genomic_DNA"/>
</dbReference>
<gene>
    <name evidence="1" type="ORF">IGX34_14375</name>
</gene>
<comment type="caution">
    <text evidence="1">The sequence shown here is derived from an EMBL/GenBank/DDBJ whole genome shotgun (WGS) entry which is preliminary data.</text>
</comment>
<sequence>MITFDRAYFEALYQRDIDPWQFRLSEYERLKYAKTIAALPDVPFDRCLELGCSIGELTRRLLSRCRHIVAIDTSIRALEEARRSCPDARVDFRQAHLPDGELGLNYDLVVASEILYYLDAAALRCLALRLAKIVTPGACIVSVHWTGQTNYPLAAGEATRLCFDEAGITSLRTDIGSAFRLDMGRFPV</sequence>
<proteinExistence type="predicted"/>